<evidence type="ECO:0000313" key="16">
    <source>
        <dbReference type="Proteomes" id="UP001153292"/>
    </source>
</evidence>
<feature type="transmembrane region" description="Helical" evidence="13">
    <location>
        <begin position="143"/>
        <end position="163"/>
    </location>
</feature>
<evidence type="ECO:0000256" key="7">
    <source>
        <dbReference type="ARBA" id="ARBA00022982"/>
    </source>
</evidence>
<evidence type="ECO:0000256" key="1">
    <source>
        <dbReference type="ARBA" id="ARBA00001970"/>
    </source>
</evidence>
<feature type="transmembrane region" description="Helical" evidence="13">
    <location>
        <begin position="68"/>
        <end position="88"/>
    </location>
</feature>
<evidence type="ECO:0000256" key="2">
    <source>
        <dbReference type="ARBA" id="ARBA00004141"/>
    </source>
</evidence>
<evidence type="ECO:0000256" key="13">
    <source>
        <dbReference type="SAM" id="Phobius"/>
    </source>
</evidence>
<name>A0ABN8B592_CHISP</name>
<evidence type="ECO:0000256" key="11">
    <source>
        <dbReference type="ARBA" id="ARBA00024225"/>
    </source>
</evidence>
<keyword evidence="7" id="KW-0249">Electron transport</keyword>
<feature type="transmembrane region" description="Helical" evidence="13">
    <location>
        <begin position="207"/>
        <end position="230"/>
    </location>
</feature>
<dbReference type="PROSITE" id="PS50939">
    <property type="entry name" value="CYTOCHROME_B561"/>
    <property type="match status" value="1"/>
</dbReference>
<keyword evidence="4" id="KW-0349">Heme</keyword>
<feature type="transmembrane region" description="Helical" evidence="13">
    <location>
        <begin position="100"/>
        <end position="122"/>
    </location>
</feature>
<proteinExistence type="predicted"/>
<keyword evidence="9" id="KW-0408">Iron</keyword>
<reference evidence="15" key="1">
    <citation type="submission" date="2021-12" db="EMBL/GenBank/DDBJ databases">
        <authorList>
            <person name="King R."/>
        </authorList>
    </citation>
    <scope>NUCLEOTIDE SEQUENCE</scope>
</reference>
<gene>
    <name evidence="15" type="ORF">CHILSU_LOCUS4476</name>
</gene>
<protein>
    <recommendedName>
        <fullName evidence="11">ascorbate ferrireductase (transmembrane)</fullName>
        <ecNumber evidence="11">7.2.1.3</ecNumber>
    </recommendedName>
</protein>
<feature type="compositionally biased region" description="Basic and acidic residues" evidence="12">
    <location>
        <begin position="1"/>
        <end position="14"/>
    </location>
</feature>
<dbReference type="PANTHER" id="PTHR15422:SF43">
    <property type="entry name" value="ASCORBATE FERRIREDUCTASE (TRANSMEMBRANE)"/>
    <property type="match status" value="1"/>
</dbReference>
<feature type="transmembrane region" description="Helical" evidence="13">
    <location>
        <begin position="169"/>
        <end position="195"/>
    </location>
</feature>
<dbReference type="InterPro" id="IPR045150">
    <property type="entry name" value="CYB561D1/2"/>
</dbReference>
<dbReference type="PANTHER" id="PTHR15422">
    <property type="entry name" value="OS05G0565100 PROTEIN"/>
    <property type="match status" value="1"/>
</dbReference>
<dbReference type="InterPro" id="IPR006593">
    <property type="entry name" value="Cyt_b561/ferric_Rdtase_TM"/>
</dbReference>
<evidence type="ECO:0000256" key="5">
    <source>
        <dbReference type="ARBA" id="ARBA00022692"/>
    </source>
</evidence>
<keyword evidence="10 13" id="KW-0472">Membrane</keyword>
<dbReference type="EC" id="7.2.1.3" evidence="11"/>
<evidence type="ECO:0000256" key="12">
    <source>
        <dbReference type="SAM" id="MobiDB-lite"/>
    </source>
</evidence>
<comment type="cofactor">
    <cofactor evidence="1">
        <name>heme b</name>
        <dbReference type="ChEBI" id="CHEBI:60344"/>
    </cofactor>
</comment>
<evidence type="ECO:0000256" key="8">
    <source>
        <dbReference type="ARBA" id="ARBA00022989"/>
    </source>
</evidence>
<keyword evidence="3" id="KW-0813">Transport</keyword>
<feature type="region of interest" description="Disordered" evidence="12">
    <location>
        <begin position="1"/>
        <end position="21"/>
    </location>
</feature>
<evidence type="ECO:0000256" key="6">
    <source>
        <dbReference type="ARBA" id="ARBA00022723"/>
    </source>
</evidence>
<dbReference type="SMART" id="SM00665">
    <property type="entry name" value="B561"/>
    <property type="match status" value="1"/>
</dbReference>
<dbReference type="Proteomes" id="UP001153292">
    <property type="component" value="Chromosome 19"/>
</dbReference>
<sequence length="273" mass="30047">MERPSTFSDMRDQRASTSRQSVDKVEVFEVREHVPYQAEVTRAPTAYDEESGASYTSWDSAWRAICQLFNLLHHMLIAIVVFCLWHFALTSAPDGGITNMQLHIIFAGTGYQLFLAEAVLTLHKHNSWSFQMSQDSKRIVHGCLQLAGSLFVMAGTFLALTEVDMAVGTAHGICGVIALAFTVVSFISGLIALFSSKIRLMIKSGPVKILHMALGMFALSMGLVSMILGFNTDFFTATQGNLGVALMTFVAMTILYLIFQPIFDLIATVKNMA</sequence>
<evidence type="ECO:0000259" key="14">
    <source>
        <dbReference type="PROSITE" id="PS50939"/>
    </source>
</evidence>
<evidence type="ECO:0000256" key="4">
    <source>
        <dbReference type="ARBA" id="ARBA00022617"/>
    </source>
</evidence>
<evidence type="ECO:0000256" key="3">
    <source>
        <dbReference type="ARBA" id="ARBA00022448"/>
    </source>
</evidence>
<organism evidence="15 16">
    <name type="scientific">Chilo suppressalis</name>
    <name type="common">Asiatic rice borer moth</name>
    <dbReference type="NCBI Taxonomy" id="168631"/>
    <lineage>
        <taxon>Eukaryota</taxon>
        <taxon>Metazoa</taxon>
        <taxon>Ecdysozoa</taxon>
        <taxon>Arthropoda</taxon>
        <taxon>Hexapoda</taxon>
        <taxon>Insecta</taxon>
        <taxon>Pterygota</taxon>
        <taxon>Neoptera</taxon>
        <taxon>Endopterygota</taxon>
        <taxon>Lepidoptera</taxon>
        <taxon>Glossata</taxon>
        <taxon>Ditrysia</taxon>
        <taxon>Pyraloidea</taxon>
        <taxon>Crambidae</taxon>
        <taxon>Crambinae</taxon>
        <taxon>Chilo</taxon>
    </lineage>
</organism>
<dbReference type="Gene3D" id="1.20.120.1770">
    <property type="match status" value="1"/>
</dbReference>
<keyword evidence="16" id="KW-1185">Reference proteome</keyword>
<feature type="transmembrane region" description="Helical" evidence="13">
    <location>
        <begin position="242"/>
        <end position="263"/>
    </location>
</feature>
<evidence type="ECO:0000256" key="10">
    <source>
        <dbReference type="ARBA" id="ARBA00023136"/>
    </source>
</evidence>
<feature type="domain" description="Cytochrome b561" evidence="14">
    <location>
        <begin position="68"/>
        <end position="268"/>
    </location>
</feature>
<keyword evidence="8 13" id="KW-1133">Transmembrane helix</keyword>
<keyword evidence="6" id="KW-0479">Metal-binding</keyword>
<keyword evidence="5 13" id="KW-0812">Transmembrane</keyword>
<comment type="subcellular location">
    <subcellularLocation>
        <location evidence="2">Membrane</location>
        <topology evidence="2">Multi-pass membrane protein</topology>
    </subcellularLocation>
</comment>
<dbReference type="EMBL" id="OU963912">
    <property type="protein sequence ID" value="CAH0401254.1"/>
    <property type="molecule type" value="Genomic_DNA"/>
</dbReference>
<evidence type="ECO:0000256" key="9">
    <source>
        <dbReference type="ARBA" id="ARBA00023004"/>
    </source>
</evidence>
<dbReference type="Pfam" id="PF03188">
    <property type="entry name" value="Cytochrom_B561"/>
    <property type="match status" value="1"/>
</dbReference>
<accession>A0ABN8B592</accession>
<evidence type="ECO:0000313" key="15">
    <source>
        <dbReference type="EMBL" id="CAH0401254.1"/>
    </source>
</evidence>